<sequence>MTRTSTLTSSTTENQARLRVVGYPSEYEVHHSNTSPSLDNETHDEPLSTSQQPVNVNSEGPEWANHYRRIPPYRPVNRNLNQGERRVYINDAERAFITIMFLGVRNNARLNKLWRMTGYKINNQVFGYKIGGEW</sequence>
<name>B6QMC8_TALMQ</name>
<evidence type="ECO:0000313" key="3">
    <source>
        <dbReference type="Proteomes" id="UP000001294"/>
    </source>
</evidence>
<dbReference type="Proteomes" id="UP000001294">
    <property type="component" value="Unassembled WGS sequence"/>
</dbReference>
<dbReference type="VEuPathDB" id="FungiDB:PMAA_050480"/>
<dbReference type="HOGENOM" id="CLU_141137_1_0_1"/>
<feature type="region of interest" description="Disordered" evidence="1">
    <location>
        <begin position="26"/>
        <end position="67"/>
    </location>
</feature>
<gene>
    <name evidence="2" type="ORF">PMAA_050480</name>
</gene>
<protein>
    <submittedName>
        <fullName evidence="2">Uncharacterized protein</fullName>
    </submittedName>
</protein>
<reference evidence="3" key="1">
    <citation type="journal article" date="2015" name="Genome Announc.">
        <title>Genome sequence of the AIDS-associated pathogen Penicillium marneffei (ATCC18224) and its near taxonomic relative Talaromyces stipitatus (ATCC10500).</title>
        <authorList>
            <person name="Nierman W.C."/>
            <person name="Fedorova-Abrams N.D."/>
            <person name="Andrianopoulos A."/>
        </authorList>
    </citation>
    <scope>NUCLEOTIDE SEQUENCE [LARGE SCALE GENOMIC DNA]</scope>
    <source>
        <strain evidence="3">ATCC 18224 / CBS 334.59 / QM 7333</strain>
    </source>
</reference>
<dbReference type="PhylomeDB" id="B6QMC8"/>
<dbReference type="EMBL" id="DS995903">
    <property type="protein sequence ID" value="EEA21230.1"/>
    <property type="molecule type" value="Genomic_DNA"/>
</dbReference>
<accession>B6QMC8</accession>
<organism evidence="2 3">
    <name type="scientific">Talaromyces marneffei (strain ATCC 18224 / CBS 334.59 / QM 7333)</name>
    <name type="common">Penicillium marneffei</name>
    <dbReference type="NCBI Taxonomy" id="441960"/>
    <lineage>
        <taxon>Eukaryota</taxon>
        <taxon>Fungi</taxon>
        <taxon>Dikarya</taxon>
        <taxon>Ascomycota</taxon>
        <taxon>Pezizomycotina</taxon>
        <taxon>Eurotiomycetes</taxon>
        <taxon>Eurotiomycetidae</taxon>
        <taxon>Eurotiales</taxon>
        <taxon>Trichocomaceae</taxon>
        <taxon>Talaromyces</taxon>
        <taxon>Talaromyces sect. Talaromyces</taxon>
    </lineage>
</organism>
<feature type="compositionally biased region" description="Polar residues" evidence="1">
    <location>
        <begin position="47"/>
        <end position="58"/>
    </location>
</feature>
<keyword evidence="3" id="KW-1185">Reference proteome</keyword>
<proteinExistence type="predicted"/>
<dbReference type="OrthoDB" id="5201563at2759"/>
<dbReference type="AlphaFoldDB" id="B6QMC8"/>
<evidence type="ECO:0000256" key="1">
    <source>
        <dbReference type="SAM" id="MobiDB-lite"/>
    </source>
</evidence>
<evidence type="ECO:0000313" key="2">
    <source>
        <dbReference type="EMBL" id="EEA21230.1"/>
    </source>
</evidence>